<dbReference type="AlphaFoldDB" id="A0A0F9STY8"/>
<dbReference type="InterPro" id="IPR014044">
    <property type="entry name" value="CAP_dom"/>
</dbReference>
<evidence type="ECO:0000313" key="2">
    <source>
        <dbReference type="EMBL" id="KKN72435.1"/>
    </source>
</evidence>
<gene>
    <name evidence="2" type="ORF">LCGC14_0410460</name>
</gene>
<dbReference type="PANTHER" id="PTHR31157:SF1">
    <property type="entry name" value="SCP DOMAIN-CONTAINING PROTEIN"/>
    <property type="match status" value="1"/>
</dbReference>
<dbReference type="PANTHER" id="PTHR31157">
    <property type="entry name" value="SCP DOMAIN-CONTAINING PROTEIN"/>
    <property type="match status" value="1"/>
</dbReference>
<proteinExistence type="predicted"/>
<organism evidence="2">
    <name type="scientific">marine sediment metagenome</name>
    <dbReference type="NCBI Taxonomy" id="412755"/>
    <lineage>
        <taxon>unclassified sequences</taxon>
        <taxon>metagenomes</taxon>
        <taxon>ecological metagenomes</taxon>
    </lineage>
</organism>
<accession>A0A0F9STY8</accession>
<dbReference type="SUPFAM" id="SSF55797">
    <property type="entry name" value="PR-1-like"/>
    <property type="match status" value="1"/>
</dbReference>
<comment type="caution">
    <text evidence="2">The sequence shown here is derived from an EMBL/GenBank/DDBJ whole genome shotgun (WGS) entry which is preliminary data.</text>
</comment>
<reference evidence="2" key="1">
    <citation type="journal article" date="2015" name="Nature">
        <title>Complex archaea that bridge the gap between prokaryotes and eukaryotes.</title>
        <authorList>
            <person name="Spang A."/>
            <person name="Saw J.H."/>
            <person name="Jorgensen S.L."/>
            <person name="Zaremba-Niedzwiedzka K."/>
            <person name="Martijn J."/>
            <person name="Lind A.E."/>
            <person name="van Eijk R."/>
            <person name="Schleper C."/>
            <person name="Guy L."/>
            <person name="Ettema T.J."/>
        </authorList>
    </citation>
    <scope>NUCLEOTIDE SEQUENCE</scope>
</reference>
<name>A0A0F9STY8_9ZZZZ</name>
<dbReference type="Pfam" id="PF00188">
    <property type="entry name" value="CAP"/>
    <property type="match status" value="1"/>
</dbReference>
<evidence type="ECO:0000259" key="1">
    <source>
        <dbReference type="Pfam" id="PF00188"/>
    </source>
</evidence>
<dbReference type="InterPro" id="IPR035940">
    <property type="entry name" value="CAP_sf"/>
</dbReference>
<feature type="domain" description="SCP" evidence="1">
    <location>
        <begin position="159"/>
        <end position="284"/>
    </location>
</feature>
<dbReference type="EMBL" id="LAZR01000362">
    <property type="protein sequence ID" value="KKN72435.1"/>
    <property type="molecule type" value="Genomic_DNA"/>
</dbReference>
<dbReference type="CDD" id="cd05379">
    <property type="entry name" value="CAP_bacterial"/>
    <property type="match status" value="1"/>
</dbReference>
<sequence length="291" mass="31223">MTTIRIFDRPAGIAAFMLFGVGMFGAAGVSAEPSSELVKLINEYRASSPTCKGKQFEAGPLAPSESLASVKLEPGAPWQQAMQQAGYQAGAAQAISLSGPSDAADAMTAIKQRYCEVLLDPQYAEIGVSRMDDGWQVIVARPLVSESLRDWMDAGQAVLRHVNKARRSPRTCGDQSFEAASPLTWDPRLGRAALEHSNYMAEAGVLSHADAEGVQVDTRVDNQGYDYRYVGENVAVGQGSAEQVVAGWLHSAGHCANIMNPEFTDMGAAYVNEPETSIYWTQVFARPSAGD</sequence>
<protein>
    <recommendedName>
        <fullName evidence="1">SCP domain-containing protein</fullName>
    </recommendedName>
</protein>
<dbReference type="Gene3D" id="3.40.33.10">
    <property type="entry name" value="CAP"/>
    <property type="match status" value="1"/>
</dbReference>